<dbReference type="GO" id="GO:0043252">
    <property type="term" value="P:sodium-independent organic anion transport"/>
    <property type="evidence" value="ECO:0007669"/>
    <property type="project" value="TreeGrafter"/>
</dbReference>
<comment type="subcellular location">
    <subcellularLocation>
        <location evidence="1 8">Cell membrane</location>
        <topology evidence="1 8">Multi-pass membrane protein</topology>
    </subcellularLocation>
</comment>
<feature type="transmembrane region" description="Helical" evidence="8">
    <location>
        <begin position="395"/>
        <end position="413"/>
    </location>
</feature>
<evidence type="ECO:0000256" key="2">
    <source>
        <dbReference type="ARBA" id="ARBA00009657"/>
    </source>
</evidence>
<dbReference type="GO" id="GO:0015347">
    <property type="term" value="F:sodium-independent organic anion transmembrane transporter activity"/>
    <property type="evidence" value="ECO:0007669"/>
    <property type="project" value="TreeGrafter"/>
</dbReference>
<dbReference type="PROSITE" id="PS51465">
    <property type="entry name" value="KAZAL_2"/>
    <property type="match status" value="1"/>
</dbReference>
<keyword evidence="4 8" id="KW-0812">Transmembrane</keyword>
<evidence type="ECO:0000313" key="12">
    <source>
        <dbReference type="EMBL" id="KAK3598167.1"/>
    </source>
</evidence>
<feature type="transmembrane region" description="Helical" evidence="8">
    <location>
        <begin position="83"/>
        <end position="104"/>
    </location>
</feature>
<dbReference type="PANTHER" id="PTHR11388:SF100">
    <property type="entry name" value="SOLUTE CARRIER ORGANIC ANION TRANSPORTER FAMILY MEMBER 4A1"/>
    <property type="match status" value="1"/>
</dbReference>
<dbReference type="NCBIfam" id="TIGR00805">
    <property type="entry name" value="oat"/>
    <property type="match status" value="1"/>
</dbReference>
<dbReference type="InterPro" id="IPR020846">
    <property type="entry name" value="MFS_dom"/>
</dbReference>
<evidence type="ECO:0000256" key="3">
    <source>
        <dbReference type="ARBA" id="ARBA00022475"/>
    </source>
</evidence>
<feature type="compositionally biased region" description="Polar residues" evidence="9">
    <location>
        <begin position="659"/>
        <end position="671"/>
    </location>
</feature>
<feature type="transmembrane region" description="Helical" evidence="8">
    <location>
        <begin position="599"/>
        <end position="623"/>
    </location>
</feature>
<keyword evidence="7" id="KW-1015">Disulfide bond</keyword>
<sequence>MEVDANNDNNGKPVKDSESELDVRCGYGKCKPKWLQKLNNPQMLLSLLCIFAFVQAFVVSGLINVNTSTLERRFHLPSSRVGAISSAYDLTAAIIGVFAGFYGSRRNKARWLSFSAMAFGTGSLIMALPHFITDRYQSGDSIVKTCRYSQFPEACEEDGLPHYLYILILGQCLHGLGGAIMYNIGIVLIDDSVPATSSPLYLGILIGFALLGKGVGFILGGRFLDIYVDFERVHPDSVSITIDDPRWVGAWWLGFLISSCLFFLIALPLLAFGTELPAAGIVRKTRLNQEYKGDRTLHEVSESNDVSIRKLPAVLCRLLRNPTYVCITIGETSEMFLMSGFSTFLSKFVQLQFNLSAGFAAVLTGAITIPGSASGTFVGGLICRCMSLKVKGMTRFCFIGCLLQGICFSAIFLRCDQAKMAGINHPYSNRTNDGLSLTDQCNSGCSCRTEFYEPVCDSNGLRYFSSCYAGCSTTSIHGKMFSNCSCVAVQPGQNISMVSTVACQSNCNLVYVFLAILCVAVFFICTAAVPAESALLRCIHDEDRTFGMAARSLIVRMAGSVPGPILFGAVTDLACTLWNEKCGEKTSCWLYDNYAFAWYYFFLILGFKIGSSVFFLLAHLLYVPPRSDVLNGSGEEEMYKIGINQNSSATDNDDLDGNSIMSHQNSIQTRL</sequence>
<evidence type="ECO:0000256" key="1">
    <source>
        <dbReference type="ARBA" id="ARBA00004651"/>
    </source>
</evidence>
<gene>
    <name evidence="12" type="ORF">CHS0354_008841</name>
</gene>
<keyword evidence="13" id="KW-1185">Reference proteome</keyword>
<feature type="domain" description="Kazal-like" evidence="11">
    <location>
        <begin position="435"/>
        <end position="488"/>
    </location>
</feature>
<dbReference type="InterPro" id="IPR036058">
    <property type="entry name" value="Kazal_dom_sf"/>
</dbReference>
<dbReference type="GO" id="GO:0006811">
    <property type="term" value="P:monoatomic ion transport"/>
    <property type="evidence" value="ECO:0007669"/>
    <property type="project" value="UniProtKB-KW"/>
</dbReference>
<dbReference type="Pfam" id="PF03137">
    <property type="entry name" value="OATP"/>
    <property type="match status" value="1"/>
</dbReference>
<evidence type="ECO:0000259" key="11">
    <source>
        <dbReference type="PROSITE" id="PS51465"/>
    </source>
</evidence>
<evidence type="ECO:0000256" key="4">
    <source>
        <dbReference type="ARBA" id="ARBA00022692"/>
    </source>
</evidence>
<feature type="transmembrane region" description="Helical" evidence="8">
    <location>
        <begin position="111"/>
        <end position="132"/>
    </location>
</feature>
<feature type="region of interest" description="Disordered" evidence="9">
    <location>
        <begin position="649"/>
        <end position="671"/>
    </location>
</feature>
<dbReference type="AlphaFoldDB" id="A0AAE0SUB4"/>
<evidence type="ECO:0000256" key="9">
    <source>
        <dbReference type="SAM" id="MobiDB-lite"/>
    </source>
</evidence>
<feature type="transmembrane region" description="Helical" evidence="8">
    <location>
        <begin position="43"/>
        <end position="63"/>
    </location>
</feature>
<evidence type="ECO:0000259" key="10">
    <source>
        <dbReference type="PROSITE" id="PS50850"/>
    </source>
</evidence>
<dbReference type="PROSITE" id="PS50850">
    <property type="entry name" value="MFS"/>
    <property type="match status" value="1"/>
</dbReference>
<feature type="domain" description="Major facilitator superfamily (MFS) profile" evidence="10">
    <location>
        <begin position="44"/>
        <end position="623"/>
    </location>
</feature>
<keyword evidence="6 8" id="KW-0472">Membrane</keyword>
<reference evidence="12" key="2">
    <citation type="journal article" date="2021" name="Genome Biol. Evol.">
        <title>Developing a high-quality reference genome for a parasitic bivalve with doubly uniparental inheritance (Bivalvia: Unionida).</title>
        <authorList>
            <person name="Smith C.H."/>
        </authorList>
    </citation>
    <scope>NUCLEOTIDE SEQUENCE</scope>
    <source>
        <strain evidence="12">CHS0354</strain>
        <tissue evidence="12">Mantle</tissue>
    </source>
</reference>
<proteinExistence type="inferred from homology"/>
<dbReference type="Pfam" id="PF07648">
    <property type="entry name" value="Kazal_2"/>
    <property type="match status" value="1"/>
</dbReference>
<comment type="similarity">
    <text evidence="2 8">Belongs to the organo anion transporter (TC 2.A.60) family.</text>
</comment>
<dbReference type="SUPFAM" id="SSF100895">
    <property type="entry name" value="Kazal-type serine protease inhibitors"/>
    <property type="match status" value="1"/>
</dbReference>
<feature type="transmembrane region" description="Helical" evidence="8">
    <location>
        <begin position="324"/>
        <end position="345"/>
    </location>
</feature>
<reference evidence="12" key="1">
    <citation type="journal article" date="2021" name="Genome Biol. Evol.">
        <title>A High-Quality Reference Genome for a Parasitic Bivalve with Doubly Uniparental Inheritance (Bivalvia: Unionida).</title>
        <authorList>
            <person name="Smith C.H."/>
        </authorList>
    </citation>
    <scope>NUCLEOTIDE SEQUENCE</scope>
    <source>
        <strain evidence="12">CHS0354</strain>
    </source>
</reference>
<keyword evidence="8" id="KW-0813">Transport</keyword>
<dbReference type="SUPFAM" id="SSF103473">
    <property type="entry name" value="MFS general substrate transporter"/>
    <property type="match status" value="1"/>
</dbReference>
<evidence type="ECO:0000256" key="7">
    <source>
        <dbReference type="ARBA" id="ARBA00023157"/>
    </source>
</evidence>
<feature type="transmembrane region" description="Helical" evidence="8">
    <location>
        <begin position="251"/>
        <end position="274"/>
    </location>
</feature>
<protein>
    <recommendedName>
        <fullName evidence="8">Solute carrier organic anion transporter family member</fullName>
    </recommendedName>
</protein>
<evidence type="ECO:0000256" key="5">
    <source>
        <dbReference type="ARBA" id="ARBA00022989"/>
    </source>
</evidence>
<feature type="transmembrane region" description="Helical" evidence="8">
    <location>
        <begin position="200"/>
        <end position="220"/>
    </location>
</feature>
<evidence type="ECO:0000256" key="6">
    <source>
        <dbReference type="ARBA" id="ARBA00023136"/>
    </source>
</evidence>
<dbReference type="PANTHER" id="PTHR11388">
    <property type="entry name" value="ORGANIC ANION TRANSPORTER"/>
    <property type="match status" value="1"/>
</dbReference>
<keyword evidence="5 8" id="KW-1133">Transmembrane helix</keyword>
<evidence type="ECO:0000313" key="13">
    <source>
        <dbReference type="Proteomes" id="UP001195483"/>
    </source>
</evidence>
<dbReference type="Gene3D" id="1.20.1250.20">
    <property type="entry name" value="MFS general substrate transporter like domains"/>
    <property type="match status" value="1"/>
</dbReference>
<evidence type="ECO:0000256" key="8">
    <source>
        <dbReference type="RuleBase" id="RU362056"/>
    </source>
</evidence>
<reference evidence="12" key="3">
    <citation type="submission" date="2023-05" db="EMBL/GenBank/DDBJ databases">
        <authorList>
            <person name="Smith C.H."/>
        </authorList>
    </citation>
    <scope>NUCLEOTIDE SEQUENCE</scope>
    <source>
        <strain evidence="12">CHS0354</strain>
        <tissue evidence="12">Mantle</tissue>
    </source>
</reference>
<dbReference type="InterPro" id="IPR036259">
    <property type="entry name" value="MFS_trans_sf"/>
</dbReference>
<feature type="transmembrane region" description="Helical" evidence="8">
    <location>
        <begin position="553"/>
        <end position="579"/>
    </location>
</feature>
<dbReference type="GO" id="GO:0016323">
    <property type="term" value="C:basolateral plasma membrane"/>
    <property type="evidence" value="ECO:0007669"/>
    <property type="project" value="TreeGrafter"/>
</dbReference>
<accession>A0AAE0SUB4</accession>
<dbReference type="InterPro" id="IPR002350">
    <property type="entry name" value="Kazal_dom"/>
</dbReference>
<feature type="transmembrane region" description="Helical" evidence="8">
    <location>
        <begin position="163"/>
        <end position="188"/>
    </location>
</feature>
<comment type="caution">
    <text evidence="12">The sequence shown here is derived from an EMBL/GenBank/DDBJ whole genome shotgun (WGS) entry which is preliminary data.</text>
</comment>
<dbReference type="InterPro" id="IPR004156">
    <property type="entry name" value="OATP"/>
</dbReference>
<dbReference type="Proteomes" id="UP001195483">
    <property type="component" value="Unassembled WGS sequence"/>
</dbReference>
<feature type="transmembrane region" description="Helical" evidence="8">
    <location>
        <begin position="509"/>
        <end position="532"/>
    </location>
</feature>
<name>A0AAE0SUB4_9BIVA</name>
<dbReference type="EMBL" id="JAEAOA010000577">
    <property type="protein sequence ID" value="KAK3598167.1"/>
    <property type="molecule type" value="Genomic_DNA"/>
</dbReference>
<feature type="transmembrane region" description="Helical" evidence="8">
    <location>
        <begin position="357"/>
        <end position="383"/>
    </location>
</feature>
<keyword evidence="8" id="KW-0406">Ion transport</keyword>
<organism evidence="12 13">
    <name type="scientific">Potamilus streckersoni</name>
    <dbReference type="NCBI Taxonomy" id="2493646"/>
    <lineage>
        <taxon>Eukaryota</taxon>
        <taxon>Metazoa</taxon>
        <taxon>Spiralia</taxon>
        <taxon>Lophotrochozoa</taxon>
        <taxon>Mollusca</taxon>
        <taxon>Bivalvia</taxon>
        <taxon>Autobranchia</taxon>
        <taxon>Heteroconchia</taxon>
        <taxon>Palaeoheterodonta</taxon>
        <taxon>Unionida</taxon>
        <taxon>Unionoidea</taxon>
        <taxon>Unionidae</taxon>
        <taxon>Ambleminae</taxon>
        <taxon>Lampsilini</taxon>
        <taxon>Potamilus</taxon>
    </lineage>
</organism>
<keyword evidence="3" id="KW-1003">Cell membrane</keyword>